<dbReference type="GO" id="GO:0008270">
    <property type="term" value="F:zinc ion binding"/>
    <property type="evidence" value="ECO:0007669"/>
    <property type="project" value="UniProtKB-KW"/>
</dbReference>
<protein>
    <recommendedName>
        <fullName evidence="2">Vacuolar protein sorting-associated protein 18 homolog</fullName>
    </recommendedName>
</protein>
<keyword evidence="5" id="KW-0862">Zinc</keyword>
<name>A0AAV2TEN7_CALDB</name>
<feature type="domain" description="Pep3/Vps18 RING C-terminal" evidence="9">
    <location>
        <begin position="1114"/>
        <end position="1199"/>
    </location>
</feature>
<evidence type="ECO:0000256" key="3">
    <source>
        <dbReference type="ARBA" id="ARBA00022723"/>
    </source>
</evidence>
<dbReference type="GO" id="GO:0031902">
    <property type="term" value="C:late endosome membrane"/>
    <property type="evidence" value="ECO:0007669"/>
    <property type="project" value="UniProtKB-SubCell"/>
</dbReference>
<dbReference type="InterPro" id="IPR058919">
    <property type="entry name" value="Pep3/Vps18_RING_C"/>
</dbReference>
<keyword evidence="3" id="KW-0479">Metal-binding</keyword>
<dbReference type="InterPro" id="IPR007810">
    <property type="entry name" value="Pep3/Vps18_beta-prop"/>
</dbReference>
<organism evidence="10 11">
    <name type="scientific">Calicophoron daubneyi</name>
    <name type="common">Rumen fluke</name>
    <name type="synonym">Paramphistomum daubneyi</name>
    <dbReference type="NCBI Taxonomy" id="300641"/>
    <lineage>
        <taxon>Eukaryota</taxon>
        <taxon>Metazoa</taxon>
        <taxon>Spiralia</taxon>
        <taxon>Lophotrochozoa</taxon>
        <taxon>Platyhelminthes</taxon>
        <taxon>Trematoda</taxon>
        <taxon>Digenea</taxon>
        <taxon>Plagiorchiida</taxon>
        <taxon>Pronocephalata</taxon>
        <taxon>Paramphistomoidea</taxon>
        <taxon>Paramphistomidae</taxon>
        <taxon>Calicophoron</taxon>
    </lineage>
</organism>
<reference evidence="10" key="1">
    <citation type="submission" date="2024-06" db="EMBL/GenBank/DDBJ databases">
        <authorList>
            <person name="Liu X."/>
            <person name="Lenzi L."/>
            <person name="Haldenby T S."/>
            <person name="Uol C."/>
        </authorList>
    </citation>
    <scope>NUCLEOTIDE SEQUENCE</scope>
</reference>
<dbReference type="CDD" id="cd16462">
    <property type="entry name" value="RING-H2_Pep3p-like"/>
    <property type="match status" value="1"/>
</dbReference>
<comment type="caution">
    <text evidence="10">The sequence shown here is derived from an EMBL/GenBank/DDBJ whole genome shotgun (WGS) entry which is preliminary data.</text>
</comment>
<keyword evidence="4" id="KW-0863">Zinc-finger</keyword>
<dbReference type="Pfam" id="PF26148">
    <property type="entry name" value="VPS18_RING_C"/>
    <property type="match status" value="1"/>
</dbReference>
<dbReference type="EMBL" id="CAXLJL010000263">
    <property type="protein sequence ID" value="CAL5135351.1"/>
    <property type="molecule type" value="Genomic_DNA"/>
</dbReference>
<proteinExistence type="predicted"/>
<dbReference type="GO" id="GO:0030897">
    <property type="term" value="C:HOPS complex"/>
    <property type="evidence" value="ECO:0007669"/>
    <property type="project" value="TreeGrafter"/>
</dbReference>
<gene>
    <name evidence="10" type="ORF">CDAUBV1_LOCUS9504</name>
</gene>
<evidence type="ECO:0000256" key="2">
    <source>
        <dbReference type="ARBA" id="ARBA00017338"/>
    </source>
</evidence>
<evidence type="ECO:0000259" key="8">
    <source>
        <dbReference type="Pfam" id="PF05131"/>
    </source>
</evidence>
<dbReference type="Pfam" id="PF05131">
    <property type="entry name" value="Pep3_Vps18"/>
    <property type="match status" value="1"/>
</dbReference>
<feature type="domain" description="Pep3/Vps18 beta-propeller" evidence="8">
    <location>
        <begin position="21"/>
        <end position="487"/>
    </location>
</feature>
<dbReference type="PANTHER" id="PTHR23323">
    <property type="entry name" value="VACUOLAR PROTEIN SORTING-ASSOCIATED PROTEIN"/>
    <property type="match status" value="1"/>
</dbReference>
<dbReference type="SUPFAM" id="SSF57850">
    <property type="entry name" value="RING/U-box"/>
    <property type="match status" value="1"/>
</dbReference>
<dbReference type="Proteomes" id="UP001497525">
    <property type="component" value="Unassembled WGS sequence"/>
</dbReference>
<evidence type="ECO:0000313" key="10">
    <source>
        <dbReference type="EMBL" id="CAL5135351.1"/>
    </source>
</evidence>
<evidence type="ECO:0000256" key="1">
    <source>
        <dbReference type="ARBA" id="ARBA00004492"/>
    </source>
</evidence>
<dbReference type="PANTHER" id="PTHR23323:SF26">
    <property type="entry name" value="VACUOLAR PROTEIN SORTING-ASSOCIATED PROTEIN 18 HOMOLOG"/>
    <property type="match status" value="1"/>
</dbReference>
<feature type="region of interest" description="Disordered" evidence="7">
    <location>
        <begin position="357"/>
        <end position="384"/>
    </location>
</feature>
<evidence type="ECO:0000256" key="6">
    <source>
        <dbReference type="ARBA" id="ARBA00023136"/>
    </source>
</evidence>
<evidence type="ECO:0000256" key="4">
    <source>
        <dbReference type="ARBA" id="ARBA00022771"/>
    </source>
</evidence>
<dbReference type="AlphaFoldDB" id="A0AAV2TEN7"/>
<accession>A0AAV2TEN7</accession>
<comment type="subcellular location">
    <subcellularLocation>
        <location evidence="1">Late endosome membrane</location>
        <topology evidence="1">Peripheral membrane protein</topology>
        <orientation evidence="1">Cytoplasmic side</orientation>
    </subcellularLocation>
</comment>
<dbReference type="GO" id="GO:0006904">
    <property type="term" value="P:vesicle docking involved in exocytosis"/>
    <property type="evidence" value="ECO:0007669"/>
    <property type="project" value="TreeGrafter"/>
</dbReference>
<dbReference type="GO" id="GO:0007032">
    <property type="term" value="P:endosome organization"/>
    <property type="evidence" value="ECO:0007669"/>
    <property type="project" value="TreeGrafter"/>
</dbReference>
<keyword evidence="6" id="KW-0472">Membrane</keyword>
<evidence type="ECO:0000256" key="7">
    <source>
        <dbReference type="SAM" id="MobiDB-lite"/>
    </source>
</evidence>
<dbReference type="GO" id="GO:0048284">
    <property type="term" value="P:organelle fusion"/>
    <property type="evidence" value="ECO:0007669"/>
    <property type="project" value="TreeGrafter"/>
</dbReference>
<sequence>MATVNKAGGQSSAEFFSRDGIFSLEALRSFRPTSALTNLQVANNHIVAATGKNTLIRFSGSPPSKFSEIEITRLSDDRVNNLFLDPMGWHTIISMQSGANFYTNRGMKKVRPLNKAKDLLIDSVAWNQHNTDETSTQEILIGTNDGHVIETMLVNDEGRFITSSMEQYWKVIINLGHCITGLEIIRFPPGSTSVLVGEPQRCVILVTTPSRMYQFAGWIDTSGGMNMINYISTGSPAPNTANTTPDIRISSFDPYVQSSGGGGGGGGGGCGGGLFPTNTTGLFHKVFSSDDPRLPAGSKVTEFPQGFGYSDLKLYRSPNAELPSQFAWMTGPGIYFGYLKTEQLSLPLFGRIPGQEAAAKSSPAPTEVSGDDLPQGNPTSSDSFVDVNAPADVFAGRSVNLTRHTKLLPYPVIRMLERPGLPLGISLTAFHVIVVYADRVKAVNLLDERTVYSMSLTAELGNGQALGICRDSASQNIWIFGSNGIARLNVNNELCRIWQIYLDELKFDKAREYCQNESQMDTVNMREAEYCFDQGDFMKSAKLFARTSVPFEEVALRFSQLSLAQDGQLSNSPPILRGLAVTDDNDVLNALVHAPDDQTSATSLSNSKIIVQSVRSKIEHLAGFSAPLKALVSSKLEQLITKYERAKVSKGKIGPDGADGTGDLSGQIGLLFLWMVELLLTEISFLRDQSEKQEPSADSTSGRRLATVRSEFKQLLTQPAVWPVLSDSKELLYELIENHGNEKELIFLANLVKDYTRLVDYYIRTGLYTEALKLLGSELVCLPQVYTHAAVLVTHCPTETVDAWLRLGKRLDPVRLLPDIMLLPAKEAMRYLQAAIEVHKCTDQSVHHLFITLLAEASSTVQSSTGGGGGGGELEEDGLMHYLEATSGRAINLASLNEHQPDSTDQDSTPVATLAADRSFWTSGLGSITPQATLAPASDMNAFSIPKLDSSFIQSVLPYDPGFVLRTCKEVGHLQGTVFILKLLGMHQQALQTAIDWGNVTLAKEIAQNESLSRDARRQLWLIIARHVIEKESNMKEATNLLKECPLLKLEDILPYFHDFVTIDQFKDAICDSLDSYHDRIEEVKREMNVTMTSTKVLKKHLDALRYRSEEIDADDRCAHCHYALLTRAFYVFSCGHNFHANCLTELVRPHLTPEQKNELSKLIEPQERGDVANSVDCQTKFDELIAADCAHCGQIAITNVSKLFFENQASYETELAIWQ</sequence>
<evidence type="ECO:0000256" key="5">
    <source>
        <dbReference type="ARBA" id="ARBA00022833"/>
    </source>
</evidence>
<dbReference type="GO" id="GO:0007033">
    <property type="term" value="P:vacuole organization"/>
    <property type="evidence" value="ECO:0007669"/>
    <property type="project" value="TreeGrafter"/>
</dbReference>
<evidence type="ECO:0000313" key="11">
    <source>
        <dbReference type="Proteomes" id="UP001497525"/>
    </source>
</evidence>
<dbReference type="GO" id="GO:0030674">
    <property type="term" value="F:protein-macromolecule adaptor activity"/>
    <property type="evidence" value="ECO:0007669"/>
    <property type="project" value="TreeGrafter"/>
</dbReference>
<evidence type="ECO:0000259" key="9">
    <source>
        <dbReference type="Pfam" id="PF26148"/>
    </source>
</evidence>